<organism evidence="1 2">
    <name type="scientific">Dissostichus mawsoni</name>
    <name type="common">Antarctic cod</name>
    <dbReference type="NCBI Taxonomy" id="36200"/>
    <lineage>
        <taxon>Eukaryota</taxon>
        <taxon>Metazoa</taxon>
        <taxon>Chordata</taxon>
        <taxon>Craniata</taxon>
        <taxon>Vertebrata</taxon>
        <taxon>Euteleostomi</taxon>
        <taxon>Actinopterygii</taxon>
        <taxon>Neopterygii</taxon>
        <taxon>Teleostei</taxon>
        <taxon>Neoteleostei</taxon>
        <taxon>Acanthomorphata</taxon>
        <taxon>Eupercaria</taxon>
        <taxon>Perciformes</taxon>
        <taxon>Notothenioidei</taxon>
        <taxon>Nototheniidae</taxon>
        <taxon>Dissostichus</taxon>
    </lineage>
</organism>
<dbReference type="Proteomes" id="UP000518266">
    <property type="component" value="Unassembled WGS sequence"/>
</dbReference>
<gene>
    <name evidence="1" type="ORF">F7725_025882</name>
</gene>
<proteinExistence type="predicted"/>
<comment type="caution">
    <text evidence="1">The sequence shown here is derived from an EMBL/GenBank/DDBJ whole genome shotgun (WGS) entry which is preliminary data.</text>
</comment>
<dbReference type="AlphaFoldDB" id="A0A7J5X6C6"/>
<keyword evidence="2" id="KW-1185">Reference proteome</keyword>
<evidence type="ECO:0000313" key="2">
    <source>
        <dbReference type="Proteomes" id="UP000518266"/>
    </source>
</evidence>
<accession>A0A7J5X6C6</accession>
<name>A0A7J5X6C6_DISMA</name>
<dbReference type="EMBL" id="JAAKFY010000027">
    <property type="protein sequence ID" value="KAF3832217.1"/>
    <property type="molecule type" value="Genomic_DNA"/>
</dbReference>
<sequence>MRLYLMFGAQFGEEAFPVFSVVVHSVETLHNPPRSSDSSPTKSVKSSYELPTFRGPLSCKTKYWVGISNHVFFRFGAVAPFRPVNLARNPSKLVRFSLLEWMMISVDHRQGDDCGCSSDGYNCTGDS</sequence>
<protein>
    <submittedName>
        <fullName evidence="1">Uncharacterized protein</fullName>
    </submittedName>
</protein>
<evidence type="ECO:0000313" key="1">
    <source>
        <dbReference type="EMBL" id="KAF3832217.1"/>
    </source>
</evidence>
<reference evidence="1 2" key="1">
    <citation type="submission" date="2020-03" db="EMBL/GenBank/DDBJ databases">
        <title>Dissostichus mawsoni Genome sequencing and assembly.</title>
        <authorList>
            <person name="Park H."/>
        </authorList>
    </citation>
    <scope>NUCLEOTIDE SEQUENCE [LARGE SCALE GENOMIC DNA]</scope>
    <source>
        <strain evidence="1">DM0001</strain>
        <tissue evidence="1">Muscle</tissue>
    </source>
</reference>